<evidence type="ECO:0000313" key="1">
    <source>
        <dbReference type="EMBL" id="CAG8833634.1"/>
    </source>
</evidence>
<keyword evidence="2" id="KW-1185">Reference proteome</keyword>
<name>A0ACA9SAL2_9GLOM</name>
<proteinExistence type="predicted"/>
<comment type="caution">
    <text evidence="1">The sequence shown here is derived from an EMBL/GenBank/DDBJ whole genome shotgun (WGS) entry which is preliminary data.</text>
</comment>
<sequence length="322" mass="36347">NTEGQKCPNKECNRVNPNYIHPRIVKDEEDHFSFYIEYPEIGGAPKTGHVRRGLKKSKENKIRLYPDTIKAILERIPDDVVKELGRGEAGHPRKLVLRGINIPPVSIRPGVKNYGNGSSSYHDSSTLLQSIVKSNSKLPDQLPETMGSNGPGTEPAIIDQNYLSIQNQQLYYYSLIMGSTPSDVTKGNTGRRGLVIGSRPLNGFLRNLPRKDGHIRMNLLGKRVFYISRSTISGNMKLRIDEIGIPISFARTLQVEETVQEYNRDWLMPFFLNGRKQYPGSTRIKKHSTGEVHDVAGLRDFRLEIGDILFRDVVNGDLAFFN</sequence>
<feature type="non-terminal residue" evidence="1">
    <location>
        <position position="322"/>
    </location>
</feature>
<evidence type="ECO:0000313" key="2">
    <source>
        <dbReference type="Proteomes" id="UP000789920"/>
    </source>
</evidence>
<gene>
    <name evidence="1" type="ORF">RPERSI_LOCUS28899</name>
</gene>
<protein>
    <submittedName>
        <fullName evidence="1">33992_t:CDS:1</fullName>
    </submittedName>
</protein>
<accession>A0ACA9SAL2</accession>
<feature type="non-terminal residue" evidence="1">
    <location>
        <position position="1"/>
    </location>
</feature>
<reference evidence="1" key="1">
    <citation type="submission" date="2021-06" db="EMBL/GenBank/DDBJ databases">
        <authorList>
            <person name="Kallberg Y."/>
            <person name="Tangrot J."/>
            <person name="Rosling A."/>
        </authorList>
    </citation>
    <scope>NUCLEOTIDE SEQUENCE</scope>
    <source>
        <strain evidence="1">MA461A</strain>
    </source>
</reference>
<organism evidence="1 2">
    <name type="scientific">Racocetra persica</name>
    <dbReference type="NCBI Taxonomy" id="160502"/>
    <lineage>
        <taxon>Eukaryota</taxon>
        <taxon>Fungi</taxon>
        <taxon>Fungi incertae sedis</taxon>
        <taxon>Mucoromycota</taxon>
        <taxon>Glomeromycotina</taxon>
        <taxon>Glomeromycetes</taxon>
        <taxon>Diversisporales</taxon>
        <taxon>Gigasporaceae</taxon>
        <taxon>Racocetra</taxon>
    </lineage>
</organism>
<dbReference type="EMBL" id="CAJVQC010107075">
    <property type="protein sequence ID" value="CAG8833634.1"/>
    <property type="molecule type" value="Genomic_DNA"/>
</dbReference>
<dbReference type="Proteomes" id="UP000789920">
    <property type="component" value="Unassembled WGS sequence"/>
</dbReference>